<name>A0A0E9QGK3_ANGAN</name>
<reference evidence="1" key="2">
    <citation type="journal article" date="2015" name="Fish Shellfish Immunol.">
        <title>Early steps in the European eel (Anguilla anguilla)-Vibrio vulnificus interaction in the gills: Role of the RtxA13 toxin.</title>
        <authorList>
            <person name="Callol A."/>
            <person name="Pajuelo D."/>
            <person name="Ebbesson L."/>
            <person name="Teles M."/>
            <person name="MacKenzie S."/>
            <person name="Amaro C."/>
        </authorList>
    </citation>
    <scope>NUCLEOTIDE SEQUENCE</scope>
</reference>
<dbReference type="EMBL" id="GBXM01094979">
    <property type="protein sequence ID" value="JAH13598.1"/>
    <property type="molecule type" value="Transcribed_RNA"/>
</dbReference>
<organism evidence="1">
    <name type="scientific">Anguilla anguilla</name>
    <name type="common">European freshwater eel</name>
    <name type="synonym">Muraena anguilla</name>
    <dbReference type="NCBI Taxonomy" id="7936"/>
    <lineage>
        <taxon>Eukaryota</taxon>
        <taxon>Metazoa</taxon>
        <taxon>Chordata</taxon>
        <taxon>Craniata</taxon>
        <taxon>Vertebrata</taxon>
        <taxon>Euteleostomi</taxon>
        <taxon>Actinopterygii</taxon>
        <taxon>Neopterygii</taxon>
        <taxon>Teleostei</taxon>
        <taxon>Anguilliformes</taxon>
        <taxon>Anguillidae</taxon>
        <taxon>Anguilla</taxon>
    </lineage>
</organism>
<dbReference type="EMBL" id="GBXM01092673">
    <property type="protein sequence ID" value="JAH15904.1"/>
    <property type="molecule type" value="Transcribed_RNA"/>
</dbReference>
<dbReference type="AlphaFoldDB" id="A0A0E9QGK3"/>
<sequence length="51" mass="6281">MHYYDSVKKRRYRMYYSKYHGGVGKTIMHQLALHLLIVIKHTARWRCETQI</sequence>
<accession>A0A0E9QGK3</accession>
<evidence type="ECO:0000313" key="1">
    <source>
        <dbReference type="EMBL" id="JAH15904.1"/>
    </source>
</evidence>
<protein>
    <submittedName>
        <fullName evidence="1">Uncharacterized protein</fullName>
    </submittedName>
</protein>
<proteinExistence type="predicted"/>
<reference evidence="1" key="1">
    <citation type="submission" date="2014-11" db="EMBL/GenBank/DDBJ databases">
        <authorList>
            <person name="Amaro Gonzalez C."/>
        </authorList>
    </citation>
    <scope>NUCLEOTIDE SEQUENCE</scope>
</reference>